<dbReference type="PANTHER" id="PTHR30413:SF10">
    <property type="entry name" value="CAPSULE POLYSACCHARIDE EXPORT INNER-MEMBRANE PROTEIN CTRC"/>
    <property type="match status" value="1"/>
</dbReference>
<comment type="caution">
    <text evidence="9">Lacks conserved residue(s) required for the propagation of feature annotation.</text>
</comment>
<evidence type="ECO:0000313" key="12">
    <source>
        <dbReference type="Proteomes" id="UP000490800"/>
    </source>
</evidence>
<keyword evidence="6 9" id="KW-0812">Transmembrane</keyword>
<comment type="similarity">
    <text evidence="3 9">Belongs to the ABC-2 integral membrane protein family.</text>
</comment>
<evidence type="ECO:0000259" key="10">
    <source>
        <dbReference type="PROSITE" id="PS51012"/>
    </source>
</evidence>
<evidence type="ECO:0000256" key="7">
    <source>
        <dbReference type="ARBA" id="ARBA00022989"/>
    </source>
</evidence>
<feature type="transmembrane region" description="Helical" evidence="9">
    <location>
        <begin position="83"/>
        <end position="101"/>
    </location>
</feature>
<evidence type="ECO:0000313" key="11">
    <source>
        <dbReference type="EMBL" id="MVO98219.1"/>
    </source>
</evidence>
<feature type="transmembrane region" description="Helical" evidence="9">
    <location>
        <begin position="459"/>
        <end position="484"/>
    </location>
</feature>
<accession>A0A7X3FEH9</accession>
<organism evidence="11 12">
    <name type="scientific">Paenibacillus lutrae</name>
    <dbReference type="NCBI Taxonomy" id="2078573"/>
    <lineage>
        <taxon>Bacteria</taxon>
        <taxon>Bacillati</taxon>
        <taxon>Bacillota</taxon>
        <taxon>Bacilli</taxon>
        <taxon>Bacillales</taxon>
        <taxon>Paenibacillaceae</taxon>
        <taxon>Paenibacillus</taxon>
    </lineage>
</organism>
<keyword evidence="11" id="KW-0012">Acyltransferase</keyword>
<dbReference type="GO" id="GO:0140359">
    <property type="term" value="F:ABC-type transporter activity"/>
    <property type="evidence" value="ECO:0007669"/>
    <property type="project" value="InterPro"/>
</dbReference>
<dbReference type="Proteomes" id="UP000490800">
    <property type="component" value="Unassembled WGS sequence"/>
</dbReference>
<feature type="transmembrane region" description="Helical" evidence="9">
    <location>
        <begin position="583"/>
        <end position="605"/>
    </location>
</feature>
<keyword evidence="5 9" id="KW-1003">Cell membrane</keyword>
<keyword evidence="8 9" id="KW-0472">Membrane</keyword>
<dbReference type="Pfam" id="PF01757">
    <property type="entry name" value="Acyl_transf_3"/>
    <property type="match status" value="1"/>
</dbReference>
<dbReference type="GO" id="GO:0015920">
    <property type="term" value="P:lipopolysaccharide transport"/>
    <property type="evidence" value="ECO:0007669"/>
    <property type="project" value="TreeGrafter"/>
</dbReference>
<feature type="transmembrane region" description="Helical" evidence="9">
    <location>
        <begin position="276"/>
        <end position="299"/>
    </location>
</feature>
<dbReference type="RefSeq" id="WP_157332224.1">
    <property type="nucleotide sequence ID" value="NZ_RHLK01000001.1"/>
</dbReference>
<evidence type="ECO:0000256" key="6">
    <source>
        <dbReference type="ARBA" id="ARBA00022692"/>
    </source>
</evidence>
<dbReference type="EMBL" id="RHLK01000001">
    <property type="protein sequence ID" value="MVO98219.1"/>
    <property type="molecule type" value="Genomic_DNA"/>
</dbReference>
<feature type="transmembrane region" description="Helical" evidence="9">
    <location>
        <begin position="129"/>
        <end position="148"/>
    </location>
</feature>
<evidence type="ECO:0000256" key="2">
    <source>
        <dbReference type="ARBA" id="ARBA00007400"/>
    </source>
</evidence>
<keyword evidence="11" id="KW-0808">Transferase</keyword>
<feature type="transmembrane region" description="Helical" evidence="9">
    <location>
        <begin position="181"/>
        <end position="200"/>
    </location>
</feature>
<comment type="caution">
    <text evidence="11">The sequence shown here is derived from an EMBL/GenBank/DDBJ whole genome shotgun (WGS) entry which is preliminary data.</text>
</comment>
<dbReference type="InterPro" id="IPR047817">
    <property type="entry name" value="ABC2_TM_bact-type"/>
</dbReference>
<gene>
    <name evidence="11" type="ORF">EDM21_01470</name>
</gene>
<evidence type="ECO:0000256" key="8">
    <source>
        <dbReference type="ARBA" id="ARBA00023136"/>
    </source>
</evidence>
<feature type="transmembrane region" description="Helical" evidence="9">
    <location>
        <begin position="417"/>
        <end position="438"/>
    </location>
</feature>
<dbReference type="InterPro" id="IPR002656">
    <property type="entry name" value="Acyl_transf_3_dom"/>
</dbReference>
<keyword evidence="4 9" id="KW-0813">Transport</keyword>
<feature type="transmembrane region" description="Helical" evidence="9">
    <location>
        <begin position="12"/>
        <end position="32"/>
    </location>
</feature>
<dbReference type="OrthoDB" id="9794365at2"/>
<feature type="transmembrane region" description="Helical" evidence="9">
    <location>
        <begin position="52"/>
        <end position="71"/>
    </location>
</feature>
<comment type="subcellular location">
    <subcellularLocation>
        <location evidence="1 9">Cell membrane</location>
        <topology evidence="1 9">Multi-pass membrane protein</topology>
    </subcellularLocation>
</comment>
<evidence type="ECO:0000256" key="9">
    <source>
        <dbReference type="RuleBase" id="RU361157"/>
    </source>
</evidence>
<evidence type="ECO:0000256" key="4">
    <source>
        <dbReference type="ARBA" id="ARBA00022448"/>
    </source>
</evidence>
<keyword evidence="7 9" id="KW-1133">Transmembrane helix</keyword>
<feature type="transmembrane region" description="Helical" evidence="9">
    <location>
        <begin position="311"/>
        <end position="333"/>
    </location>
</feature>
<evidence type="ECO:0000256" key="3">
    <source>
        <dbReference type="ARBA" id="ARBA00007783"/>
    </source>
</evidence>
<dbReference type="PANTHER" id="PTHR30413">
    <property type="entry name" value="INNER MEMBRANE TRANSPORT PERMEASE"/>
    <property type="match status" value="1"/>
</dbReference>
<dbReference type="GO" id="GO:0016747">
    <property type="term" value="F:acyltransferase activity, transferring groups other than amino-acyl groups"/>
    <property type="evidence" value="ECO:0007669"/>
    <property type="project" value="InterPro"/>
</dbReference>
<feature type="transmembrane region" description="Helical" evidence="9">
    <location>
        <begin position="155"/>
        <end position="175"/>
    </location>
</feature>
<dbReference type="GO" id="GO:0005886">
    <property type="term" value="C:plasma membrane"/>
    <property type="evidence" value="ECO:0007669"/>
    <property type="project" value="UniProtKB-SubCell"/>
</dbReference>
<proteinExistence type="inferred from homology"/>
<evidence type="ECO:0000256" key="1">
    <source>
        <dbReference type="ARBA" id="ARBA00004651"/>
    </source>
</evidence>
<feature type="transmembrane region" description="Helical" evidence="9">
    <location>
        <begin position="212"/>
        <end position="231"/>
    </location>
</feature>
<keyword evidence="12" id="KW-1185">Reference proteome</keyword>
<dbReference type="AlphaFoldDB" id="A0A7X3FEH9"/>
<name>A0A7X3FEH9_9BACL</name>
<comment type="similarity">
    <text evidence="2">Belongs to the acyltransferase 3 family.</text>
</comment>
<feature type="transmembrane region" description="Helical" evidence="9">
    <location>
        <begin position="243"/>
        <end position="264"/>
    </location>
</feature>
<reference evidence="11 12" key="1">
    <citation type="journal article" date="2019" name="Microorganisms">
        <title>Paenibacillus lutrae sp. nov., A Chitinolytic Species Isolated from A River Otter in Castril Natural Park, Granada, Spain.</title>
        <authorList>
            <person name="Rodriguez M."/>
            <person name="Reina J.C."/>
            <person name="Bejar V."/>
            <person name="Llamas I."/>
        </authorList>
    </citation>
    <scope>NUCLEOTIDE SEQUENCE [LARGE SCALE GENOMIC DNA]</scope>
    <source>
        <strain evidence="11 12">N10</strain>
    </source>
</reference>
<feature type="transmembrane region" description="Helical" evidence="9">
    <location>
        <begin position="386"/>
        <end position="411"/>
    </location>
</feature>
<dbReference type="Pfam" id="PF01061">
    <property type="entry name" value="ABC2_membrane"/>
    <property type="match status" value="1"/>
</dbReference>
<feature type="domain" description="ABC transmembrane type-2" evidence="10">
    <location>
        <begin position="387"/>
        <end position="609"/>
    </location>
</feature>
<evidence type="ECO:0000256" key="5">
    <source>
        <dbReference type="ARBA" id="ARBA00022475"/>
    </source>
</evidence>
<feature type="transmembrane region" description="Helical" evidence="9">
    <location>
        <begin position="496"/>
        <end position="522"/>
    </location>
</feature>
<sequence>MASSRWIYTDVLRVAAIIGVVLIHLTAPVIGIKSGVGEIHYWWTAHIINAAFRWSVPVFVMISGMLLLAPGRNESARLFYRNRLGKLLPLFVLWSMIYYLWDIRKESGSFEWGGFATGLVKGTLHYHLWYVYMIILLYLITPLLRVLVRRASLRAVFYTGAAGLAFSNLSALAGWKSSGFVIEAFSMPGYIGYFLLGYVLSRIELNKEKRRLLYGFGLLSYIAIVGGSHWLLTAHPSADMYFYKYTSVPVIFIAAAVFVGVKQFGFRTAAADGPRLLSFMSSSVFHIYLSHVLIMEWLYERRPWDIIQGHPLVYVPIVAVIIASLSLLLNLAWRGSFYALKAMYKLTVRILQERDSIHPLKDIYQYREMLRNMILKDLRTRYKGSALGFLWTFLNPLLMLGVYAGVFSFIMKADIPHFPLFILVALLPWNFFSQSVTGGARSLLNHADLMKKVYFPREVIPLSVIGSNLVNYLLTLIILVPALWLSGVPLASTLSAFPIILLVQTLLILPIVMLAALGTVYLRDLEHIVNALMLVGFYLTPVLFPLSLIPDSFRWVFDYNPMTPIINAYRDIFLYGQWPDFGILLPMLLVLTVVNAGMLAVFSLLQKHVVEEV</sequence>
<feature type="transmembrane region" description="Helical" evidence="9">
    <location>
        <begin position="529"/>
        <end position="549"/>
    </location>
</feature>
<dbReference type="PROSITE" id="PS51012">
    <property type="entry name" value="ABC_TM2"/>
    <property type="match status" value="1"/>
</dbReference>
<dbReference type="InterPro" id="IPR013525">
    <property type="entry name" value="ABC2_TM"/>
</dbReference>
<protein>
    <recommendedName>
        <fullName evidence="9">Transport permease protein</fullName>
    </recommendedName>
</protein>